<evidence type="ECO:0000256" key="6">
    <source>
        <dbReference type="SAM" id="Phobius"/>
    </source>
</evidence>
<evidence type="ECO:0000256" key="5">
    <source>
        <dbReference type="ARBA" id="ARBA00023136"/>
    </source>
</evidence>
<keyword evidence="4 6" id="KW-1133">Transmembrane helix</keyword>
<evidence type="ECO:0000256" key="3">
    <source>
        <dbReference type="ARBA" id="ARBA00022692"/>
    </source>
</evidence>
<dbReference type="GO" id="GO:0022904">
    <property type="term" value="P:respiratory electron transport chain"/>
    <property type="evidence" value="ECO:0007669"/>
    <property type="project" value="InterPro"/>
</dbReference>
<dbReference type="EMBL" id="QBMP01000362">
    <property type="protein sequence ID" value="PZO45325.1"/>
    <property type="molecule type" value="Genomic_DNA"/>
</dbReference>
<organism evidence="8 9">
    <name type="scientific">Phormidesmis priestleyi</name>
    <dbReference type="NCBI Taxonomy" id="268141"/>
    <lineage>
        <taxon>Bacteria</taxon>
        <taxon>Bacillati</taxon>
        <taxon>Cyanobacteriota</taxon>
        <taxon>Cyanophyceae</taxon>
        <taxon>Leptolyngbyales</taxon>
        <taxon>Leptolyngbyaceae</taxon>
        <taxon>Phormidesmis</taxon>
    </lineage>
</organism>
<evidence type="ECO:0000256" key="4">
    <source>
        <dbReference type="ARBA" id="ARBA00022989"/>
    </source>
</evidence>
<feature type="transmembrane region" description="Helical" evidence="6">
    <location>
        <begin position="97"/>
        <end position="120"/>
    </location>
</feature>
<reference evidence="8 9" key="2">
    <citation type="submission" date="2018-06" db="EMBL/GenBank/DDBJ databases">
        <title>Metagenomic assembly of (sub)arctic Cyanobacteria and their associated microbiome from non-axenic cultures.</title>
        <authorList>
            <person name="Baurain D."/>
        </authorList>
    </citation>
    <scope>NUCLEOTIDE SEQUENCE [LARGE SCALE GENOMIC DNA]</scope>
    <source>
        <strain evidence="8">ULC027bin1</strain>
    </source>
</reference>
<dbReference type="Proteomes" id="UP000249794">
    <property type="component" value="Unassembled WGS sequence"/>
</dbReference>
<dbReference type="GO" id="GO:0009055">
    <property type="term" value="F:electron transfer activity"/>
    <property type="evidence" value="ECO:0007669"/>
    <property type="project" value="InterPro"/>
</dbReference>
<feature type="transmembrane region" description="Helical" evidence="6">
    <location>
        <begin position="140"/>
        <end position="160"/>
    </location>
</feature>
<dbReference type="Pfam" id="PF01292">
    <property type="entry name" value="Ni_hydr_CYTB"/>
    <property type="match status" value="1"/>
</dbReference>
<evidence type="ECO:0000256" key="2">
    <source>
        <dbReference type="ARBA" id="ARBA00022475"/>
    </source>
</evidence>
<feature type="domain" description="Cytochrome b561 bacterial/Ni-hydrogenase" evidence="7">
    <location>
        <begin position="8"/>
        <end position="164"/>
    </location>
</feature>
<evidence type="ECO:0000313" key="8">
    <source>
        <dbReference type="EMBL" id="PZO45325.1"/>
    </source>
</evidence>
<dbReference type="AlphaFoldDB" id="A0A2W4YF69"/>
<keyword evidence="3 6" id="KW-0812">Transmembrane</keyword>
<comment type="subcellular location">
    <subcellularLocation>
        <location evidence="1">Cell membrane</location>
        <topology evidence="1">Multi-pass membrane protein</topology>
    </subcellularLocation>
</comment>
<accession>A0A2W4YF69</accession>
<sequence>MTPSQPYQPLLLRILHGLTGIFLITAMLTAFWTYDTYDGRWGKIPLPAYKDIEGLHGTFGLYTLLIFPAFAIYAFHRGQKRLVQPNSWAKLAQINKPIWWYTLSRFANTLTLLALTFALFSGKMMDETWLPKGELDHIWYYAHLISWVIMAIMIALHLLMNARVGGSPLLLSMMNRQFREKDSPALWPTQISAYIARGWSRNWQRFWQNRFYSPSALMILEVAILGSVALAWIISLLKELPFTS</sequence>
<feature type="transmembrane region" description="Helical" evidence="6">
    <location>
        <begin position="12"/>
        <end position="34"/>
    </location>
</feature>
<keyword evidence="5 6" id="KW-0472">Membrane</keyword>
<gene>
    <name evidence="8" type="ORF">DCF15_21655</name>
</gene>
<feature type="transmembrane region" description="Helical" evidence="6">
    <location>
        <begin position="211"/>
        <end position="234"/>
    </location>
</feature>
<protein>
    <submittedName>
        <fullName evidence="8">Cytochrome B</fullName>
    </submittedName>
</protein>
<dbReference type="InterPro" id="IPR011577">
    <property type="entry name" value="Cyt_b561_bac/Ni-Hgenase"/>
</dbReference>
<feature type="transmembrane region" description="Helical" evidence="6">
    <location>
        <begin position="54"/>
        <end position="76"/>
    </location>
</feature>
<dbReference type="InterPro" id="IPR016174">
    <property type="entry name" value="Di-haem_cyt_TM"/>
</dbReference>
<dbReference type="GO" id="GO:0005886">
    <property type="term" value="C:plasma membrane"/>
    <property type="evidence" value="ECO:0007669"/>
    <property type="project" value="UniProtKB-SubCell"/>
</dbReference>
<comment type="caution">
    <text evidence="8">The sequence shown here is derived from an EMBL/GenBank/DDBJ whole genome shotgun (WGS) entry which is preliminary data.</text>
</comment>
<evidence type="ECO:0000313" key="9">
    <source>
        <dbReference type="Proteomes" id="UP000249794"/>
    </source>
</evidence>
<evidence type="ECO:0000259" key="7">
    <source>
        <dbReference type="Pfam" id="PF01292"/>
    </source>
</evidence>
<name>A0A2W4YF69_9CYAN</name>
<reference evidence="9" key="1">
    <citation type="submission" date="2018-04" db="EMBL/GenBank/DDBJ databases">
        <authorList>
            <person name="Cornet L."/>
        </authorList>
    </citation>
    <scope>NUCLEOTIDE SEQUENCE [LARGE SCALE GENOMIC DNA]</scope>
</reference>
<dbReference type="SUPFAM" id="SSF81342">
    <property type="entry name" value="Transmembrane di-heme cytochromes"/>
    <property type="match status" value="1"/>
</dbReference>
<keyword evidence="2" id="KW-1003">Cell membrane</keyword>
<proteinExistence type="predicted"/>
<evidence type="ECO:0000256" key="1">
    <source>
        <dbReference type="ARBA" id="ARBA00004651"/>
    </source>
</evidence>